<evidence type="ECO:0000256" key="3">
    <source>
        <dbReference type="ARBA" id="ARBA00022989"/>
    </source>
</evidence>
<evidence type="ECO:0000256" key="2">
    <source>
        <dbReference type="ARBA" id="ARBA00022692"/>
    </source>
</evidence>
<evidence type="ECO:0000256" key="5">
    <source>
        <dbReference type="ARBA" id="ARBA00038359"/>
    </source>
</evidence>
<evidence type="ECO:0000256" key="1">
    <source>
        <dbReference type="ARBA" id="ARBA00004141"/>
    </source>
</evidence>
<dbReference type="Proteomes" id="UP000177798">
    <property type="component" value="Chromosome 10"/>
</dbReference>
<dbReference type="KEGG" id="ssl:SS1G_08147"/>
<feature type="transmembrane region" description="Helical" evidence="6">
    <location>
        <begin position="34"/>
        <end position="54"/>
    </location>
</feature>
<reference evidence="9" key="1">
    <citation type="journal article" date="2017" name="Genome Biol. Evol.">
        <title>The complete genome sequence of the phytopathogenic fungus Sclerotinia sclerotiorum reveals insights into the genome architecture of broad host range pathogens.</title>
        <authorList>
            <person name="Derbyshire M."/>
            <person name="Denton-Giles M."/>
            <person name="Hegedus D."/>
            <person name="Seifbarghy S."/>
            <person name="Rollins J."/>
            <person name="van Kan J."/>
            <person name="Seidl M.F."/>
            <person name="Faino L."/>
            <person name="Mbengue M."/>
            <person name="Navaud O."/>
            <person name="Raffaele S."/>
            <person name="Hammond-Kosack K."/>
            <person name="Heard S."/>
            <person name="Oliver R."/>
        </authorList>
    </citation>
    <scope>NUCLEOTIDE SEQUENCE [LARGE SCALE GENOMIC DNA]</scope>
    <source>
        <strain evidence="9">ATCC 18683 / 1980 / Ss-1</strain>
    </source>
</reference>
<dbReference type="InterPro" id="IPR052337">
    <property type="entry name" value="SAT4-like"/>
</dbReference>
<evidence type="ECO:0000313" key="8">
    <source>
        <dbReference type="EMBL" id="APA12736.1"/>
    </source>
</evidence>
<feature type="transmembrane region" description="Helical" evidence="6">
    <location>
        <begin position="6"/>
        <end position="27"/>
    </location>
</feature>
<evidence type="ECO:0000256" key="4">
    <source>
        <dbReference type="ARBA" id="ARBA00023136"/>
    </source>
</evidence>
<organism evidence="8 9">
    <name type="scientific">Sclerotinia sclerotiorum (strain ATCC 18683 / 1980 / Ss-1)</name>
    <name type="common">White mold</name>
    <name type="synonym">Whetzelinia sclerotiorum</name>
    <dbReference type="NCBI Taxonomy" id="665079"/>
    <lineage>
        <taxon>Eukaryota</taxon>
        <taxon>Fungi</taxon>
        <taxon>Dikarya</taxon>
        <taxon>Ascomycota</taxon>
        <taxon>Pezizomycotina</taxon>
        <taxon>Leotiomycetes</taxon>
        <taxon>Helotiales</taxon>
        <taxon>Sclerotiniaceae</taxon>
        <taxon>Sclerotinia</taxon>
    </lineage>
</organism>
<gene>
    <name evidence="8" type="ORF">sscle_10g075060</name>
</gene>
<proteinExistence type="inferred from homology"/>
<keyword evidence="3 6" id="KW-1133">Transmembrane helix</keyword>
<sequence>MSPTAIGFVKLNLFITYVEIFFTELWVKITCAIGAIISSAFYTIHLILALAWGIPHNGTPWRHQIFSNSSFRMQSLSLPRGVVGLIIDVYSILIPLIAVSKLHLTPKKKTGVALIFATGFIAIIGSILSVVYRLRLHDNDDVSWNLAGVALVSLIEIFLGICIACTTDISKFIRMYKGKFKKIGCSLVFLSRCRNIGRTRKIKELAEEKVNSSEEEKSVRSKEHDQKTVKLYPGLDISETPPEPCFNNSQPSHPVGRNEKLRRVVLAPGFWVLGSFGSLKSAK</sequence>
<dbReference type="AlphaFoldDB" id="A0A1D9QCR5"/>
<protein>
    <recommendedName>
        <fullName evidence="7">Rhodopsin domain-containing protein</fullName>
    </recommendedName>
</protein>
<evidence type="ECO:0000313" key="9">
    <source>
        <dbReference type="Proteomes" id="UP000177798"/>
    </source>
</evidence>
<feature type="domain" description="Rhodopsin" evidence="7">
    <location>
        <begin position="5"/>
        <end position="173"/>
    </location>
</feature>
<keyword evidence="4 6" id="KW-0472">Membrane</keyword>
<dbReference type="VEuPathDB" id="FungiDB:sscle_10g075060"/>
<comment type="similarity">
    <text evidence="5">Belongs to the SAT4 family.</text>
</comment>
<accession>A0A1D9QCR5</accession>
<keyword evidence="2 6" id="KW-0812">Transmembrane</keyword>
<feature type="transmembrane region" description="Helical" evidence="6">
    <location>
        <begin position="81"/>
        <end position="99"/>
    </location>
</feature>
<feature type="transmembrane region" description="Helical" evidence="6">
    <location>
        <begin position="111"/>
        <end position="132"/>
    </location>
</feature>
<dbReference type="Pfam" id="PF20684">
    <property type="entry name" value="Fung_rhodopsin"/>
    <property type="match status" value="1"/>
</dbReference>
<evidence type="ECO:0000256" key="6">
    <source>
        <dbReference type="SAM" id="Phobius"/>
    </source>
</evidence>
<dbReference type="PANTHER" id="PTHR33048:SF158">
    <property type="entry name" value="MEMBRANE PROTEIN PTH11-LIKE, PUTATIVE-RELATED"/>
    <property type="match status" value="1"/>
</dbReference>
<comment type="subcellular location">
    <subcellularLocation>
        <location evidence="1">Membrane</location>
        <topology evidence="1">Multi-pass membrane protein</topology>
    </subcellularLocation>
</comment>
<dbReference type="EMBL" id="CP017823">
    <property type="protein sequence ID" value="APA12736.1"/>
    <property type="molecule type" value="Genomic_DNA"/>
</dbReference>
<dbReference type="InterPro" id="IPR049326">
    <property type="entry name" value="Rhodopsin_dom_fungi"/>
</dbReference>
<dbReference type="OrthoDB" id="3522342at2759"/>
<name>A0A1D9QCR5_SCLS1</name>
<dbReference type="RefSeq" id="XP_001590407.1">
    <property type="nucleotide sequence ID" value="XM_001590357.1"/>
</dbReference>
<dbReference type="PANTHER" id="PTHR33048">
    <property type="entry name" value="PTH11-LIKE INTEGRAL MEMBRANE PROTEIN (AFU_ORTHOLOGUE AFUA_5G11245)"/>
    <property type="match status" value="1"/>
</dbReference>
<dbReference type="GO" id="GO:0016020">
    <property type="term" value="C:membrane"/>
    <property type="evidence" value="ECO:0007669"/>
    <property type="project" value="UniProtKB-SubCell"/>
</dbReference>
<feature type="transmembrane region" description="Helical" evidence="6">
    <location>
        <begin position="144"/>
        <end position="167"/>
    </location>
</feature>
<evidence type="ECO:0000259" key="7">
    <source>
        <dbReference type="Pfam" id="PF20684"/>
    </source>
</evidence>